<reference evidence="6" key="1">
    <citation type="journal article" date="2019" name="Int. J. Syst. Evol. Microbiol.">
        <title>The Global Catalogue of Microorganisms (GCM) 10K type strain sequencing project: providing services to taxonomists for standard genome sequencing and annotation.</title>
        <authorList>
            <consortium name="The Broad Institute Genomics Platform"/>
            <consortium name="The Broad Institute Genome Sequencing Center for Infectious Disease"/>
            <person name="Wu L."/>
            <person name="Ma J."/>
        </authorList>
    </citation>
    <scope>NUCLEOTIDE SEQUENCE [LARGE SCALE GENOMIC DNA]</scope>
    <source>
        <strain evidence="6">JCM 18200</strain>
    </source>
</reference>
<evidence type="ECO:0000313" key="6">
    <source>
        <dbReference type="Proteomes" id="UP001501411"/>
    </source>
</evidence>
<keyword evidence="1" id="KW-0805">Transcription regulation</keyword>
<sequence length="266" mass="31280">MEKSDIVYSCYHETSRNGENFVPQHVLTLQISGSFDLSYGQKKYVANEGDFYLLRKNQLVKFTKRPATNKTFESLNIFLSDEILRTMAKDYHLVSVQSEVSLPMIAIEVNDVLQNYITSLKTILENPKLLTKDFIDLKIKELLFILIEAQPELKNIFFDFSEPFKIDLESFMIKNYMYNVNLDRFAYLTGRSLATFKRDFEKVFHTSPHKWILQKRLDEAHYLINEQKKSPSEIYVDLGFEDLSHFSYAFKKHFGYSPNNITLSNR</sequence>
<dbReference type="InterPro" id="IPR009057">
    <property type="entry name" value="Homeodomain-like_sf"/>
</dbReference>
<dbReference type="Pfam" id="PF22200">
    <property type="entry name" value="ExsA_N"/>
    <property type="match status" value="1"/>
</dbReference>
<dbReference type="Pfam" id="PF12833">
    <property type="entry name" value="HTH_18"/>
    <property type="match status" value="1"/>
</dbReference>
<keyword evidence="6" id="KW-1185">Reference proteome</keyword>
<evidence type="ECO:0000256" key="2">
    <source>
        <dbReference type="ARBA" id="ARBA00023125"/>
    </source>
</evidence>
<evidence type="ECO:0000256" key="1">
    <source>
        <dbReference type="ARBA" id="ARBA00023015"/>
    </source>
</evidence>
<dbReference type="InterPro" id="IPR054015">
    <property type="entry name" value="ExsA-like_N"/>
</dbReference>
<dbReference type="PROSITE" id="PS01124">
    <property type="entry name" value="HTH_ARAC_FAMILY_2"/>
    <property type="match status" value="1"/>
</dbReference>
<organism evidence="5 6">
    <name type="scientific">Olivibacter ginsenosidimutans</name>
    <dbReference type="NCBI Taxonomy" id="1176537"/>
    <lineage>
        <taxon>Bacteria</taxon>
        <taxon>Pseudomonadati</taxon>
        <taxon>Bacteroidota</taxon>
        <taxon>Sphingobacteriia</taxon>
        <taxon>Sphingobacteriales</taxon>
        <taxon>Sphingobacteriaceae</taxon>
        <taxon>Olivibacter</taxon>
    </lineage>
</organism>
<feature type="domain" description="HTH araC/xylS-type" evidence="4">
    <location>
        <begin position="166"/>
        <end position="264"/>
    </location>
</feature>
<dbReference type="Gene3D" id="1.10.10.60">
    <property type="entry name" value="Homeodomain-like"/>
    <property type="match status" value="1"/>
</dbReference>
<dbReference type="SMART" id="SM00342">
    <property type="entry name" value="HTH_ARAC"/>
    <property type="match status" value="1"/>
</dbReference>
<dbReference type="EMBL" id="BAABIQ010000043">
    <property type="protein sequence ID" value="GAA4805470.1"/>
    <property type="molecule type" value="Genomic_DNA"/>
</dbReference>
<dbReference type="Proteomes" id="UP001501411">
    <property type="component" value="Unassembled WGS sequence"/>
</dbReference>
<evidence type="ECO:0000256" key="3">
    <source>
        <dbReference type="ARBA" id="ARBA00023163"/>
    </source>
</evidence>
<accession>A0ABP9C887</accession>
<keyword evidence="3" id="KW-0804">Transcription</keyword>
<protein>
    <recommendedName>
        <fullName evidence="4">HTH araC/xylS-type domain-containing protein</fullName>
    </recommendedName>
</protein>
<comment type="caution">
    <text evidence="5">The sequence shown here is derived from an EMBL/GenBank/DDBJ whole genome shotgun (WGS) entry which is preliminary data.</text>
</comment>
<gene>
    <name evidence="5" type="ORF">GCM10023231_38350</name>
</gene>
<dbReference type="RefSeq" id="WP_345234486.1">
    <property type="nucleotide sequence ID" value="NZ_BAABIQ010000043.1"/>
</dbReference>
<dbReference type="PANTHER" id="PTHR43280:SF2">
    <property type="entry name" value="HTH-TYPE TRANSCRIPTIONAL REGULATOR EXSA"/>
    <property type="match status" value="1"/>
</dbReference>
<evidence type="ECO:0000259" key="4">
    <source>
        <dbReference type="PROSITE" id="PS01124"/>
    </source>
</evidence>
<keyword evidence="2" id="KW-0238">DNA-binding</keyword>
<dbReference type="PANTHER" id="PTHR43280">
    <property type="entry name" value="ARAC-FAMILY TRANSCRIPTIONAL REGULATOR"/>
    <property type="match status" value="1"/>
</dbReference>
<proteinExistence type="predicted"/>
<dbReference type="InterPro" id="IPR018060">
    <property type="entry name" value="HTH_AraC"/>
</dbReference>
<evidence type="ECO:0000313" key="5">
    <source>
        <dbReference type="EMBL" id="GAA4805470.1"/>
    </source>
</evidence>
<name>A0ABP9C887_9SPHI</name>
<dbReference type="SUPFAM" id="SSF46689">
    <property type="entry name" value="Homeodomain-like"/>
    <property type="match status" value="1"/>
</dbReference>